<evidence type="ECO:0000313" key="4">
    <source>
        <dbReference type="EMBL" id="KIO20824.1"/>
    </source>
</evidence>
<dbReference type="Gene3D" id="3.30.160.20">
    <property type="match status" value="1"/>
</dbReference>
<keyword evidence="1" id="KW-0694">RNA-binding</keyword>
<dbReference type="Pfam" id="PF00035">
    <property type="entry name" value="dsrm"/>
    <property type="match status" value="1"/>
</dbReference>
<dbReference type="HOGENOM" id="CLU_2795815_0_0_1"/>
<feature type="domain" description="DRBM" evidence="3">
    <location>
        <begin position="1"/>
        <end position="65"/>
    </location>
</feature>
<dbReference type="InterPro" id="IPR014720">
    <property type="entry name" value="dsRBD_dom"/>
</dbReference>
<dbReference type="SUPFAM" id="SSF54768">
    <property type="entry name" value="dsRNA-binding domain-like"/>
    <property type="match status" value="1"/>
</dbReference>
<name>A0A0C3Q9Y6_9AGAM</name>
<reference evidence="4 5" key="1">
    <citation type="submission" date="2014-04" db="EMBL/GenBank/DDBJ databases">
        <authorList>
            <consortium name="DOE Joint Genome Institute"/>
            <person name="Kuo A."/>
            <person name="Girlanda M."/>
            <person name="Perotto S."/>
            <person name="Kohler A."/>
            <person name="Nagy L.G."/>
            <person name="Floudas D."/>
            <person name="Copeland A."/>
            <person name="Barry K.W."/>
            <person name="Cichocki N."/>
            <person name="Veneault-Fourrey C."/>
            <person name="LaButti K."/>
            <person name="Lindquist E.A."/>
            <person name="Lipzen A."/>
            <person name="Lundell T."/>
            <person name="Morin E."/>
            <person name="Murat C."/>
            <person name="Sun H."/>
            <person name="Tunlid A."/>
            <person name="Henrissat B."/>
            <person name="Grigoriev I.V."/>
            <person name="Hibbett D.S."/>
            <person name="Martin F."/>
            <person name="Nordberg H.P."/>
            <person name="Cantor M.N."/>
            <person name="Hua S.X."/>
        </authorList>
    </citation>
    <scope>NUCLEOTIDE SEQUENCE [LARGE SCALE GENOMIC DNA]</scope>
    <source>
        <strain evidence="4 5">MUT 4182</strain>
    </source>
</reference>
<protein>
    <recommendedName>
        <fullName evidence="3">DRBM domain-containing protein</fullName>
    </recommendedName>
</protein>
<evidence type="ECO:0000256" key="2">
    <source>
        <dbReference type="SAM" id="MobiDB-lite"/>
    </source>
</evidence>
<gene>
    <name evidence="4" type="ORF">M407DRAFT_29535</name>
</gene>
<evidence type="ECO:0000256" key="1">
    <source>
        <dbReference type="PROSITE-ProRule" id="PRU00266"/>
    </source>
</evidence>
<evidence type="ECO:0000313" key="5">
    <source>
        <dbReference type="Proteomes" id="UP000054248"/>
    </source>
</evidence>
<dbReference type="EMBL" id="KN823159">
    <property type="protein sequence ID" value="KIO20824.1"/>
    <property type="molecule type" value="Genomic_DNA"/>
</dbReference>
<keyword evidence="5" id="KW-1185">Reference proteome</keyword>
<dbReference type="PROSITE" id="PS50137">
    <property type="entry name" value="DS_RBD"/>
    <property type="match status" value="1"/>
</dbReference>
<organism evidence="4 5">
    <name type="scientific">Tulasnella calospora MUT 4182</name>
    <dbReference type="NCBI Taxonomy" id="1051891"/>
    <lineage>
        <taxon>Eukaryota</taxon>
        <taxon>Fungi</taxon>
        <taxon>Dikarya</taxon>
        <taxon>Basidiomycota</taxon>
        <taxon>Agaricomycotina</taxon>
        <taxon>Agaricomycetes</taxon>
        <taxon>Cantharellales</taxon>
        <taxon>Tulasnellaceae</taxon>
        <taxon>Tulasnella</taxon>
    </lineage>
</organism>
<dbReference type="GO" id="GO:0003723">
    <property type="term" value="F:RNA binding"/>
    <property type="evidence" value="ECO:0007669"/>
    <property type="project" value="UniProtKB-UniRule"/>
</dbReference>
<reference evidence="5" key="2">
    <citation type="submission" date="2015-01" db="EMBL/GenBank/DDBJ databases">
        <title>Evolutionary Origins and Diversification of the Mycorrhizal Mutualists.</title>
        <authorList>
            <consortium name="DOE Joint Genome Institute"/>
            <consortium name="Mycorrhizal Genomics Consortium"/>
            <person name="Kohler A."/>
            <person name="Kuo A."/>
            <person name="Nagy L.G."/>
            <person name="Floudas D."/>
            <person name="Copeland A."/>
            <person name="Barry K.W."/>
            <person name="Cichocki N."/>
            <person name="Veneault-Fourrey C."/>
            <person name="LaButti K."/>
            <person name="Lindquist E.A."/>
            <person name="Lipzen A."/>
            <person name="Lundell T."/>
            <person name="Morin E."/>
            <person name="Murat C."/>
            <person name="Riley R."/>
            <person name="Ohm R."/>
            <person name="Sun H."/>
            <person name="Tunlid A."/>
            <person name="Henrissat B."/>
            <person name="Grigoriev I.V."/>
            <person name="Hibbett D.S."/>
            <person name="Martin F."/>
        </authorList>
    </citation>
    <scope>NUCLEOTIDE SEQUENCE [LARGE SCALE GENOMIC DNA]</scope>
    <source>
        <strain evidence="5">MUT 4182</strain>
    </source>
</reference>
<dbReference type="Proteomes" id="UP000054248">
    <property type="component" value="Unassembled WGS sequence"/>
</dbReference>
<dbReference type="CDD" id="cd00048">
    <property type="entry name" value="DSRM_SF"/>
    <property type="match status" value="1"/>
</dbReference>
<proteinExistence type="predicted"/>
<dbReference type="AlphaFoldDB" id="A0A0C3Q9Y6"/>
<accession>A0A0C3Q9Y6</accession>
<feature type="region of interest" description="Disordered" evidence="2">
    <location>
        <begin position="1"/>
        <end position="25"/>
    </location>
</feature>
<evidence type="ECO:0000259" key="3">
    <source>
        <dbReference type="PROSITE" id="PS50137"/>
    </source>
</evidence>
<sequence>MHLHNMTRSGRLDVLSTTSVPDGPLHRPSWTFTIAVNGQYFTATGATKAQARESAAFHALNCLGFLDA</sequence>
<dbReference type="OrthoDB" id="2392202at2759"/>